<dbReference type="Proteomes" id="UP000284751">
    <property type="component" value="Unassembled WGS sequence"/>
</dbReference>
<dbReference type="NCBIfam" id="TIGR00199">
    <property type="entry name" value="PncC_domain"/>
    <property type="match status" value="1"/>
</dbReference>
<comment type="caution">
    <text evidence="3">The sequence shown here is derived from an EMBL/GenBank/DDBJ whole genome shotgun (WGS) entry which is preliminary data.</text>
</comment>
<dbReference type="SUPFAM" id="SSF142433">
    <property type="entry name" value="CinA-like"/>
    <property type="match status" value="1"/>
</dbReference>
<reference evidence="3 4" key="1">
    <citation type="submission" date="2018-08" db="EMBL/GenBank/DDBJ databases">
        <title>A genome reference for cultivated species of the human gut microbiota.</title>
        <authorList>
            <person name="Zou Y."/>
            <person name="Xue W."/>
            <person name="Luo G."/>
        </authorList>
    </citation>
    <scope>NUCLEOTIDE SEQUENCE [LARGE SCALE GENOMIC DNA]</scope>
    <source>
        <strain evidence="3 4">AF28-26</strain>
    </source>
</reference>
<organism evidence="3 4">
    <name type="scientific">[Clostridium] leptum</name>
    <dbReference type="NCBI Taxonomy" id="1535"/>
    <lineage>
        <taxon>Bacteria</taxon>
        <taxon>Bacillati</taxon>
        <taxon>Bacillota</taxon>
        <taxon>Clostridia</taxon>
        <taxon>Eubacteriales</taxon>
        <taxon>Oscillospiraceae</taxon>
        <taxon>Oscillospiraceae incertae sedis</taxon>
    </lineage>
</organism>
<dbReference type="PANTHER" id="PTHR13939:SF0">
    <property type="entry name" value="NMN AMIDOHYDROLASE-LIKE PROTEIN YFAY"/>
    <property type="match status" value="1"/>
</dbReference>
<dbReference type="PANTHER" id="PTHR13939">
    <property type="entry name" value="NICOTINAMIDE-NUCLEOTIDE AMIDOHYDROLASE PNCC"/>
    <property type="match status" value="1"/>
</dbReference>
<dbReference type="AlphaFoldDB" id="A0A412AYT5"/>
<accession>A0A412AYT5</accession>
<dbReference type="NCBIfam" id="TIGR00200">
    <property type="entry name" value="cinA_nterm"/>
    <property type="match status" value="1"/>
</dbReference>
<sequence>MRAEILCVGTELLLGDIVNTNAAYIAKELAAIGVNVYHQAVVGDNAQRLREQLERSFSQCDLVVLTGGLGPTYDDLTKETVAELFGREMEFNQEAYDGILRRFLHSDRKMTENNRKQAYLPVGAVPLQNQNGTAPGLILEDEREHRTAVLLPGPPREMEPMFSNQVVPYLKEKTHSTLVSHSIHIFGLGESYVESCLHDFMEESRNPTLAPYAKEGEVLLRVTASAGSREEADRMMEPVIEKVKELFGDNVYGVDIGSLQAALVAELQKKGLKVATAESCTGGLVSKRITEVAGASQVFDCGICSYANQIKERVLGVSHKTLETLGAVSEKTAAQMAAGVRKLAQADIGVATTGIAGPDGGTGEKPVGLVYVGVDSENYSTVLECRLSRGYRDERELIRYLASSHALRLALTAARKA</sequence>
<dbReference type="NCBIfam" id="TIGR00177">
    <property type="entry name" value="molyb_syn"/>
    <property type="match status" value="1"/>
</dbReference>
<protein>
    <recommendedName>
        <fullName evidence="1">Putative competence-damage inducible protein</fullName>
    </recommendedName>
</protein>
<feature type="domain" description="MoaB/Mog" evidence="2">
    <location>
        <begin position="4"/>
        <end position="173"/>
    </location>
</feature>
<dbReference type="Gene3D" id="3.90.950.20">
    <property type="entry name" value="CinA-like"/>
    <property type="match status" value="1"/>
</dbReference>
<dbReference type="PIRSF" id="PIRSF006728">
    <property type="entry name" value="CinA"/>
    <property type="match status" value="1"/>
</dbReference>
<name>A0A412AYT5_9FIRM</name>
<dbReference type="Pfam" id="PF02464">
    <property type="entry name" value="CinA"/>
    <property type="match status" value="1"/>
</dbReference>
<dbReference type="SUPFAM" id="SSF53218">
    <property type="entry name" value="Molybdenum cofactor biosynthesis proteins"/>
    <property type="match status" value="1"/>
</dbReference>
<dbReference type="CDD" id="cd00885">
    <property type="entry name" value="cinA"/>
    <property type="match status" value="1"/>
</dbReference>
<dbReference type="Pfam" id="PF18146">
    <property type="entry name" value="CinA_KH"/>
    <property type="match status" value="1"/>
</dbReference>
<dbReference type="Gene3D" id="3.30.70.2860">
    <property type="match status" value="1"/>
</dbReference>
<dbReference type="InterPro" id="IPR036425">
    <property type="entry name" value="MoaB/Mog-like_dom_sf"/>
</dbReference>
<dbReference type="InterPro" id="IPR001453">
    <property type="entry name" value="MoaB/Mog_dom"/>
</dbReference>
<gene>
    <name evidence="1" type="primary">cinA</name>
    <name evidence="3" type="ORF">DWY99_04315</name>
</gene>
<dbReference type="NCBIfam" id="NF001813">
    <property type="entry name" value="PRK00549.1"/>
    <property type="match status" value="1"/>
</dbReference>
<proteinExistence type="inferred from homology"/>
<dbReference type="Gene3D" id="3.40.980.10">
    <property type="entry name" value="MoaB/Mog-like domain"/>
    <property type="match status" value="1"/>
</dbReference>
<dbReference type="InterPro" id="IPR041424">
    <property type="entry name" value="CinA_KH"/>
</dbReference>
<evidence type="ECO:0000259" key="2">
    <source>
        <dbReference type="SMART" id="SM00852"/>
    </source>
</evidence>
<dbReference type="HAMAP" id="MF_00226_B">
    <property type="entry name" value="CinA_B"/>
    <property type="match status" value="1"/>
</dbReference>
<dbReference type="SMART" id="SM00852">
    <property type="entry name" value="MoCF_biosynth"/>
    <property type="match status" value="1"/>
</dbReference>
<dbReference type="InterPro" id="IPR036653">
    <property type="entry name" value="CinA-like_C"/>
</dbReference>
<dbReference type="Pfam" id="PF00994">
    <property type="entry name" value="MoCF_biosynth"/>
    <property type="match status" value="1"/>
</dbReference>
<comment type="similarity">
    <text evidence="1">Belongs to the CinA family.</text>
</comment>
<evidence type="ECO:0000256" key="1">
    <source>
        <dbReference type="HAMAP-Rule" id="MF_00226"/>
    </source>
</evidence>
<dbReference type="EMBL" id="QRTC01000010">
    <property type="protein sequence ID" value="RGQ42783.1"/>
    <property type="molecule type" value="Genomic_DNA"/>
</dbReference>
<evidence type="ECO:0000313" key="3">
    <source>
        <dbReference type="EMBL" id="RGQ42783.1"/>
    </source>
</evidence>
<dbReference type="InterPro" id="IPR008136">
    <property type="entry name" value="CinA_C"/>
</dbReference>
<evidence type="ECO:0000313" key="4">
    <source>
        <dbReference type="Proteomes" id="UP000284751"/>
    </source>
</evidence>
<dbReference type="InterPro" id="IPR050101">
    <property type="entry name" value="CinA"/>
</dbReference>
<dbReference type="InterPro" id="IPR008135">
    <property type="entry name" value="Competence-induced_CinA"/>
</dbReference>